<name>A0ABZ2PG62_9NOCA</name>
<dbReference type="Pfam" id="PF05437">
    <property type="entry name" value="AzlD"/>
    <property type="match status" value="1"/>
</dbReference>
<proteinExistence type="predicted"/>
<feature type="transmembrane region" description="Helical" evidence="1">
    <location>
        <begin position="6"/>
        <end position="24"/>
    </location>
</feature>
<gene>
    <name evidence="2" type="ORF">WDS16_21790</name>
</gene>
<keyword evidence="1" id="KW-0812">Transmembrane</keyword>
<keyword evidence="3" id="KW-1185">Reference proteome</keyword>
<dbReference type="Proteomes" id="UP001432000">
    <property type="component" value="Chromosome"/>
</dbReference>
<feature type="transmembrane region" description="Helical" evidence="1">
    <location>
        <begin position="61"/>
        <end position="78"/>
    </location>
</feature>
<protein>
    <submittedName>
        <fullName evidence="2">AzlD domain-containing protein</fullName>
    </submittedName>
</protein>
<sequence>MNLVLPIVALAVGTMAFRVAGPLLRTRMTLSPRVEQLTSVSVAVIFVALVATSALVVDNGFAGVALPAGVAVAALLAWKKAPFVAIVVAAASTTGILRLLGVS</sequence>
<keyword evidence="1" id="KW-1133">Transmembrane helix</keyword>
<evidence type="ECO:0000313" key="2">
    <source>
        <dbReference type="EMBL" id="WXG67827.1"/>
    </source>
</evidence>
<dbReference type="EMBL" id="CP147846">
    <property type="protein sequence ID" value="WXG67827.1"/>
    <property type="molecule type" value="Genomic_DNA"/>
</dbReference>
<dbReference type="RefSeq" id="WP_338887631.1">
    <property type="nucleotide sequence ID" value="NZ_CP147846.1"/>
</dbReference>
<reference evidence="2 3" key="1">
    <citation type="submission" date="2024-03" db="EMBL/GenBank/DDBJ databases">
        <title>Natural products discovery in diverse microorganisms through a two-stage MS feature dereplication strategy.</title>
        <authorList>
            <person name="Zhang R."/>
        </authorList>
    </citation>
    <scope>NUCLEOTIDE SEQUENCE [LARGE SCALE GENOMIC DNA]</scope>
    <source>
        <strain evidence="2 3">18930</strain>
    </source>
</reference>
<evidence type="ECO:0000313" key="3">
    <source>
        <dbReference type="Proteomes" id="UP001432000"/>
    </source>
</evidence>
<feature type="transmembrane region" description="Helical" evidence="1">
    <location>
        <begin position="36"/>
        <end position="55"/>
    </location>
</feature>
<organism evidence="2 3">
    <name type="scientific">Rhodococcus sovatensis</name>
    <dbReference type="NCBI Taxonomy" id="1805840"/>
    <lineage>
        <taxon>Bacteria</taxon>
        <taxon>Bacillati</taxon>
        <taxon>Actinomycetota</taxon>
        <taxon>Actinomycetes</taxon>
        <taxon>Mycobacteriales</taxon>
        <taxon>Nocardiaceae</taxon>
        <taxon>Rhodococcus</taxon>
    </lineage>
</organism>
<accession>A0ABZ2PG62</accession>
<keyword evidence="1" id="KW-0472">Membrane</keyword>
<feature type="transmembrane region" description="Helical" evidence="1">
    <location>
        <begin position="83"/>
        <end position="101"/>
    </location>
</feature>
<evidence type="ECO:0000256" key="1">
    <source>
        <dbReference type="SAM" id="Phobius"/>
    </source>
</evidence>
<dbReference type="InterPro" id="IPR008407">
    <property type="entry name" value="Brnchd-chn_aa_trnsp_AzlD"/>
</dbReference>